<organism evidence="4 5">
    <name type="scientific">Cinnamomum micranthum f. kanehirae</name>
    <dbReference type="NCBI Taxonomy" id="337451"/>
    <lineage>
        <taxon>Eukaryota</taxon>
        <taxon>Viridiplantae</taxon>
        <taxon>Streptophyta</taxon>
        <taxon>Embryophyta</taxon>
        <taxon>Tracheophyta</taxon>
        <taxon>Spermatophyta</taxon>
        <taxon>Magnoliopsida</taxon>
        <taxon>Magnoliidae</taxon>
        <taxon>Laurales</taxon>
        <taxon>Lauraceae</taxon>
        <taxon>Cinnamomum</taxon>
    </lineage>
</organism>
<accession>A0A443PTT0</accession>
<dbReference type="PANTHER" id="PTHR31623">
    <property type="entry name" value="F21J9.9"/>
    <property type="match status" value="1"/>
</dbReference>
<dbReference type="GO" id="GO:0016746">
    <property type="term" value="F:acyltransferase activity"/>
    <property type="evidence" value="ECO:0007669"/>
    <property type="project" value="UniProtKB-KW"/>
</dbReference>
<keyword evidence="5" id="KW-1185">Reference proteome</keyword>
<dbReference type="PANTHER" id="PTHR31623:SF17">
    <property type="entry name" value="F21J9.9"/>
    <property type="match status" value="1"/>
</dbReference>
<dbReference type="OrthoDB" id="671439at2759"/>
<dbReference type="STRING" id="337451.A0A443PTT0"/>
<reference evidence="4 5" key="1">
    <citation type="journal article" date="2019" name="Nat. Plants">
        <title>Stout camphor tree genome fills gaps in understanding of flowering plant genome evolution.</title>
        <authorList>
            <person name="Chaw S.M."/>
            <person name="Liu Y.C."/>
            <person name="Wu Y.W."/>
            <person name="Wang H.Y."/>
            <person name="Lin C.I."/>
            <person name="Wu C.S."/>
            <person name="Ke H.M."/>
            <person name="Chang L.Y."/>
            <person name="Hsu C.Y."/>
            <person name="Yang H.T."/>
            <person name="Sudianto E."/>
            <person name="Hsu M.H."/>
            <person name="Wu K.P."/>
            <person name="Wang L.N."/>
            <person name="Leebens-Mack J.H."/>
            <person name="Tsai I.J."/>
        </authorList>
    </citation>
    <scope>NUCLEOTIDE SEQUENCE [LARGE SCALE GENOMIC DNA]</scope>
    <source>
        <strain evidence="5">cv. Chaw 1501</strain>
        <tissue evidence="4">Young leaves</tissue>
    </source>
</reference>
<dbReference type="InterPro" id="IPR023213">
    <property type="entry name" value="CAT-like_dom_sf"/>
</dbReference>
<keyword evidence="3" id="KW-0012">Acyltransferase</keyword>
<evidence type="ECO:0000313" key="5">
    <source>
        <dbReference type="Proteomes" id="UP000283530"/>
    </source>
</evidence>
<name>A0A443PTT0_9MAGN</name>
<evidence type="ECO:0000313" key="4">
    <source>
        <dbReference type="EMBL" id="RWR94169.1"/>
    </source>
</evidence>
<comment type="similarity">
    <text evidence="1">Belongs to the plant acyltransferase family.</text>
</comment>
<dbReference type="Proteomes" id="UP000283530">
    <property type="component" value="Unassembled WGS sequence"/>
</dbReference>
<protein>
    <submittedName>
        <fullName evidence="4">Vinorine synthase-like protein</fullName>
    </submittedName>
</protein>
<evidence type="ECO:0000256" key="3">
    <source>
        <dbReference type="ARBA" id="ARBA00023315"/>
    </source>
</evidence>
<gene>
    <name evidence="4" type="ORF">CKAN_02344900</name>
</gene>
<proteinExistence type="inferred from homology"/>
<evidence type="ECO:0000256" key="2">
    <source>
        <dbReference type="ARBA" id="ARBA00022679"/>
    </source>
</evidence>
<dbReference type="AlphaFoldDB" id="A0A443PTT0"/>
<comment type="caution">
    <text evidence="4">The sequence shown here is derived from an EMBL/GenBank/DDBJ whole genome shotgun (WGS) entry which is preliminary data.</text>
</comment>
<sequence>MWEVELISTDTIKPSSPTPDHLRTFKLSRRDQISPSIFIRILLFYPSPSPSPTIAIEFVQKLKTSLSQTLTLFYPLAGRINTQDYTVDCNDQGVDFLVAKVNGQMHDFLDDPDPAVGDKLLPCDMASARSGRDVLLAVQVNGFDCGGTTVGVGISHKLADGTSMAAFLNGWAAMARDAGDVVVPTFDGPALFPPIKALPMDPFSLTTKDNLSFRRFVFDAPNMARLLRGDHGGGPIASRPTRVEAVSALICRCYMKARRESTRAIVVLHAVCLRKRMVPPLPESSFGNLNTVLVTSLPPEGEEECHEDMQHSLERQLREALRVIDGDYIRELQDPHGPIKELELLNALKETYSKDGVDILTFSSWCRFPLYEVDFGWGRPIWVCTGRFFAMNATVLMDSNSGDGIEAWVCLEEEVMANFERDEELLSFVSLPSPAAAEAYKLK</sequence>
<dbReference type="Gene3D" id="3.30.559.10">
    <property type="entry name" value="Chloramphenicol acetyltransferase-like domain"/>
    <property type="match status" value="2"/>
</dbReference>
<evidence type="ECO:0000256" key="1">
    <source>
        <dbReference type="ARBA" id="ARBA00009861"/>
    </source>
</evidence>
<dbReference type="Pfam" id="PF02458">
    <property type="entry name" value="Transferase"/>
    <property type="match status" value="1"/>
</dbReference>
<keyword evidence="2" id="KW-0808">Transferase</keyword>
<dbReference type="EMBL" id="QPKB01000010">
    <property type="protein sequence ID" value="RWR94169.1"/>
    <property type="molecule type" value="Genomic_DNA"/>
</dbReference>